<dbReference type="Proteomes" id="UP000273022">
    <property type="component" value="Unassembled WGS sequence"/>
</dbReference>
<gene>
    <name evidence="8" type="ORF">D5R81_19050</name>
</gene>
<protein>
    <submittedName>
        <fullName evidence="8">Cytochrome B</fullName>
    </submittedName>
</protein>
<feature type="transmembrane region" description="Helical" evidence="6">
    <location>
        <begin position="202"/>
        <end position="223"/>
    </location>
</feature>
<accession>A0A3A6T1K9</accession>
<feature type="transmembrane region" description="Helical" evidence="6">
    <location>
        <begin position="17"/>
        <end position="34"/>
    </location>
</feature>
<keyword evidence="2" id="KW-1003">Cell membrane</keyword>
<dbReference type="GO" id="GO:0022904">
    <property type="term" value="P:respiratory electron transport chain"/>
    <property type="evidence" value="ECO:0007669"/>
    <property type="project" value="InterPro"/>
</dbReference>
<dbReference type="InterPro" id="IPR016174">
    <property type="entry name" value="Di-haem_cyt_TM"/>
</dbReference>
<proteinExistence type="predicted"/>
<comment type="caution">
    <text evidence="8">The sequence shown here is derived from an EMBL/GenBank/DDBJ whole genome shotgun (WGS) entry which is preliminary data.</text>
</comment>
<evidence type="ECO:0000256" key="5">
    <source>
        <dbReference type="ARBA" id="ARBA00023136"/>
    </source>
</evidence>
<dbReference type="Gene3D" id="1.20.950.20">
    <property type="entry name" value="Transmembrane di-heme cytochromes, Chain C"/>
    <property type="match status" value="1"/>
</dbReference>
<evidence type="ECO:0000256" key="3">
    <source>
        <dbReference type="ARBA" id="ARBA00022692"/>
    </source>
</evidence>
<dbReference type="EMBL" id="QYYH01000206">
    <property type="protein sequence ID" value="RJY04906.1"/>
    <property type="molecule type" value="Genomic_DNA"/>
</dbReference>
<dbReference type="GO" id="GO:0005886">
    <property type="term" value="C:plasma membrane"/>
    <property type="evidence" value="ECO:0007669"/>
    <property type="project" value="UniProtKB-SubCell"/>
</dbReference>
<keyword evidence="4 6" id="KW-1133">Transmembrane helix</keyword>
<comment type="subcellular location">
    <subcellularLocation>
        <location evidence="1">Cell membrane</location>
        <topology evidence="1">Multi-pass membrane protein</topology>
    </subcellularLocation>
</comment>
<evidence type="ECO:0000256" key="6">
    <source>
        <dbReference type="SAM" id="Phobius"/>
    </source>
</evidence>
<feature type="transmembrane region" description="Helical" evidence="6">
    <location>
        <begin position="151"/>
        <end position="171"/>
    </location>
</feature>
<dbReference type="InterPro" id="IPR051542">
    <property type="entry name" value="Hydrogenase_cytochrome"/>
</dbReference>
<dbReference type="PANTHER" id="PTHR30485">
    <property type="entry name" value="NI/FE-HYDROGENASE 1 B-TYPE CYTOCHROME SUBUNIT"/>
    <property type="match status" value="1"/>
</dbReference>
<keyword evidence="5 6" id="KW-0472">Membrane</keyword>
<evidence type="ECO:0000256" key="2">
    <source>
        <dbReference type="ARBA" id="ARBA00022475"/>
    </source>
</evidence>
<feature type="domain" description="Cytochrome b561 bacterial/Ni-hydrogenase" evidence="7">
    <location>
        <begin position="10"/>
        <end position="183"/>
    </location>
</feature>
<feature type="transmembrane region" description="Helical" evidence="6">
    <location>
        <begin position="100"/>
        <end position="121"/>
    </location>
</feature>
<dbReference type="PANTHER" id="PTHR30485:SF2">
    <property type="entry name" value="BLL0597 PROTEIN"/>
    <property type="match status" value="1"/>
</dbReference>
<evidence type="ECO:0000259" key="7">
    <source>
        <dbReference type="Pfam" id="PF01292"/>
    </source>
</evidence>
<evidence type="ECO:0000313" key="8">
    <source>
        <dbReference type="EMBL" id="RJY04906.1"/>
    </source>
</evidence>
<dbReference type="Pfam" id="PF01292">
    <property type="entry name" value="Ni_hydr_CYTB"/>
    <property type="match status" value="1"/>
</dbReference>
<dbReference type="InterPro" id="IPR011577">
    <property type="entry name" value="Cyt_b561_bac/Ni-Hgenase"/>
</dbReference>
<keyword evidence="9" id="KW-1185">Reference proteome</keyword>
<dbReference type="GO" id="GO:0009055">
    <property type="term" value="F:electron transfer activity"/>
    <property type="evidence" value="ECO:0007669"/>
    <property type="project" value="InterPro"/>
</dbReference>
<keyword evidence="3 6" id="KW-0812">Transmembrane</keyword>
<feature type="transmembrane region" description="Helical" evidence="6">
    <location>
        <begin position="40"/>
        <end position="58"/>
    </location>
</feature>
<evidence type="ECO:0000256" key="1">
    <source>
        <dbReference type="ARBA" id="ARBA00004651"/>
    </source>
</evidence>
<dbReference type="RefSeq" id="WP_121855164.1">
    <property type="nucleotide sequence ID" value="NZ_CP037952.1"/>
</dbReference>
<dbReference type="SUPFAM" id="SSF81342">
    <property type="entry name" value="Transmembrane di-heme cytochromes"/>
    <property type="match status" value="1"/>
</dbReference>
<dbReference type="GO" id="GO:0020037">
    <property type="term" value="F:heme binding"/>
    <property type="evidence" value="ECO:0007669"/>
    <property type="project" value="TreeGrafter"/>
</dbReference>
<reference evidence="8 9" key="1">
    <citation type="submission" date="2018-09" db="EMBL/GenBank/DDBJ databases">
        <title>Phylogeny of the Shewanellaceae, and recommendation for two new genera, Pseudoshewanella and Parashewanella.</title>
        <authorList>
            <person name="Wang G."/>
        </authorList>
    </citation>
    <scope>NUCLEOTIDE SEQUENCE [LARGE SCALE GENOMIC DNA]</scope>
    <source>
        <strain evidence="8 9">KCTC 22492</strain>
    </source>
</reference>
<dbReference type="OrthoDB" id="196472at2"/>
<evidence type="ECO:0000313" key="9">
    <source>
        <dbReference type="Proteomes" id="UP000273022"/>
    </source>
</evidence>
<dbReference type="AlphaFoldDB" id="A0A3A6T1K9"/>
<name>A0A3A6T1K9_9GAMM</name>
<sequence length="226" mass="24930">MNVKAKNIKVWDIPTRLFHWSLILLMVGLWWTASEGEMEWHQILAYTLLIILSFRWVWGGIGSESSRFKGFIHSPAKTITYLKSLGTQKSIESSLGHNPAGGYMVMALLVLISLQLVTGLFSTDDIYTEGPLYPFVSDGISDSLTWIHLNLFYGILGLVAVHVLAVLIHVCKGDAIISALIHGHKSIPVNSNVELSFASNKLAILLILLLAGVIGHFLIWPILSGL</sequence>
<evidence type="ECO:0000256" key="4">
    <source>
        <dbReference type="ARBA" id="ARBA00022989"/>
    </source>
</evidence>
<organism evidence="8 9">
    <name type="scientific">Parashewanella spongiae</name>
    <dbReference type="NCBI Taxonomy" id="342950"/>
    <lineage>
        <taxon>Bacteria</taxon>
        <taxon>Pseudomonadati</taxon>
        <taxon>Pseudomonadota</taxon>
        <taxon>Gammaproteobacteria</taxon>
        <taxon>Alteromonadales</taxon>
        <taxon>Shewanellaceae</taxon>
        <taxon>Parashewanella</taxon>
    </lineage>
</organism>